<dbReference type="InterPro" id="IPR011051">
    <property type="entry name" value="RmlC_Cupin_sf"/>
</dbReference>
<accession>A0A2N7VNF7</accession>
<feature type="domain" description="Pirin C-terminal" evidence="5">
    <location>
        <begin position="182"/>
        <end position="286"/>
    </location>
</feature>
<dbReference type="PIRSF" id="PIRSF006232">
    <property type="entry name" value="Pirin"/>
    <property type="match status" value="1"/>
</dbReference>
<dbReference type="CDD" id="cd02909">
    <property type="entry name" value="cupin_pirin_N"/>
    <property type="match status" value="1"/>
</dbReference>
<evidence type="ECO:0000256" key="1">
    <source>
        <dbReference type="ARBA" id="ARBA00008416"/>
    </source>
</evidence>
<evidence type="ECO:0000256" key="3">
    <source>
        <dbReference type="RuleBase" id="RU003457"/>
    </source>
</evidence>
<feature type="binding site" evidence="2">
    <location>
        <position position="105"/>
    </location>
    <ligand>
        <name>Fe cation</name>
        <dbReference type="ChEBI" id="CHEBI:24875"/>
    </ligand>
</feature>
<keyword evidence="7" id="KW-1185">Reference proteome</keyword>
<feature type="binding site" evidence="2">
    <location>
        <position position="107"/>
    </location>
    <ligand>
        <name>Fe cation</name>
        <dbReference type="ChEBI" id="CHEBI:24875"/>
    </ligand>
</feature>
<evidence type="ECO:0000259" key="4">
    <source>
        <dbReference type="Pfam" id="PF02678"/>
    </source>
</evidence>
<gene>
    <name evidence="6" type="ORF">C0Z19_22495</name>
</gene>
<dbReference type="Pfam" id="PF05726">
    <property type="entry name" value="Pirin_C"/>
    <property type="match status" value="1"/>
</dbReference>
<evidence type="ECO:0000313" key="6">
    <source>
        <dbReference type="EMBL" id="PMS18647.1"/>
    </source>
</evidence>
<feature type="binding site" evidence="2">
    <location>
        <position position="63"/>
    </location>
    <ligand>
        <name>Fe cation</name>
        <dbReference type="ChEBI" id="CHEBI:24875"/>
    </ligand>
</feature>
<dbReference type="Proteomes" id="UP000235347">
    <property type="component" value="Unassembled WGS sequence"/>
</dbReference>
<proteinExistence type="inferred from homology"/>
<comment type="cofactor">
    <cofactor evidence="2">
        <name>Fe cation</name>
        <dbReference type="ChEBI" id="CHEBI:24875"/>
    </cofactor>
    <text evidence="2">Binds 1 Fe cation per subunit.</text>
</comment>
<evidence type="ECO:0000259" key="5">
    <source>
        <dbReference type="Pfam" id="PF05726"/>
    </source>
</evidence>
<keyword evidence="2" id="KW-0408">Iron</keyword>
<dbReference type="PANTHER" id="PTHR13903:SF31">
    <property type="entry name" value="CUPIN-DOMAIN CONTAINING PROTEIN"/>
    <property type="match status" value="1"/>
</dbReference>
<feature type="domain" description="Pirin N-terminal" evidence="4">
    <location>
        <begin position="24"/>
        <end position="127"/>
    </location>
</feature>
<evidence type="ECO:0000313" key="7">
    <source>
        <dbReference type="Proteomes" id="UP000235347"/>
    </source>
</evidence>
<dbReference type="PANTHER" id="PTHR13903">
    <property type="entry name" value="PIRIN-RELATED"/>
    <property type="match status" value="1"/>
</dbReference>
<dbReference type="GO" id="GO:0046872">
    <property type="term" value="F:metal ion binding"/>
    <property type="evidence" value="ECO:0007669"/>
    <property type="project" value="UniProtKB-KW"/>
</dbReference>
<dbReference type="InterPro" id="IPR008778">
    <property type="entry name" value="Pirin_C_dom"/>
</dbReference>
<dbReference type="InterPro" id="IPR014710">
    <property type="entry name" value="RmlC-like_jellyroll"/>
</dbReference>
<reference evidence="6 7" key="1">
    <citation type="submission" date="2018-01" db="EMBL/GenBank/DDBJ databases">
        <title>Whole genome analyses suggest that Burkholderia sensu lato contains two further novel genera in the rhizoxinica-symbiotica group Mycetohabitans gen. nov., and Trinickia gen. nov.: implications for the evolution of diazotrophy and nodulation in the Burkholderiaceae.</title>
        <authorList>
            <person name="Estrada-de los Santos P."/>
            <person name="Palmer M."/>
            <person name="Chavez-Ramirez B."/>
            <person name="Beukes C."/>
            <person name="Steenkamp E.T."/>
            <person name="Hirsch A.M."/>
            <person name="Manyaka P."/>
            <person name="Maluk M."/>
            <person name="Lafos M."/>
            <person name="Crook M."/>
            <person name="Gross E."/>
            <person name="Simon M.F."/>
            <person name="Bueno dos Reis Junior F."/>
            <person name="Poole P.S."/>
            <person name="Venter S.N."/>
            <person name="James E.K."/>
        </authorList>
    </citation>
    <scope>NUCLEOTIDE SEQUENCE [LARGE SCALE GENOMIC DNA]</scope>
    <source>
        <strain evidence="6 7">GP25-8</strain>
    </source>
</reference>
<evidence type="ECO:0000256" key="2">
    <source>
        <dbReference type="PIRSR" id="PIRSR006232-1"/>
    </source>
</evidence>
<dbReference type="InterPro" id="IPR003829">
    <property type="entry name" value="Pirin_N_dom"/>
</dbReference>
<dbReference type="SUPFAM" id="SSF51182">
    <property type="entry name" value="RmlC-like cupins"/>
    <property type="match status" value="1"/>
</dbReference>
<organism evidence="6 7">
    <name type="scientific">Trinickia soli</name>
    <dbReference type="NCBI Taxonomy" id="380675"/>
    <lineage>
        <taxon>Bacteria</taxon>
        <taxon>Pseudomonadati</taxon>
        <taxon>Pseudomonadota</taxon>
        <taxon>Betaproteobacteria</taxon>
        <taxon>Burkholderiales</taxon>
        <taxon>Burkholderiaceae</taxon>
        <taxon>Trinickia</taxon>
    </lineage>
</organism>
<protein>
    <submittedName>
        <fullName evidence="6">Pirin family protein</fullName>
    </submittedName>
</protein>
<dbReference type="RefSeq" id="WP_102612051.1">
    <property type="nucleotide sequence ID" value="NZ_CADIKD010000017.1"/>
</dbReference>
<feature type="binding site" evidence="2">
    <location>
        <position position="61"/>
    </location>
    <ligand>
        <name>Fe cation</name>
        <dbReference type="ChEBI" id="CHEBI:24875"/>
    </ligand>
</feature>
<comment type="similarity">
    <text evidence="1 3">Belongs to the pirin family.</text>
</comment>
<dbReference type="Gene3D" id="2.60.120.10">
    <property type="entry name" value="Jelly Rolls"/>
    <property type="match status" value="2"/>
</dbReference>
<comment type="caution">
    <text evidence="6">The sequence shown here is derived from an EMBL/GenBank/DDBJ whole genome shotgun (WGS) entry which is preliminary data.</text>
</comment>
<keyword evidence="2" id="KW-0479">Metal-binding</keyword>
<dbReference type="AlphaFoldDB" id="A0A2N7VNF7"/>
<dbReference type="InterPro" id="IPR012093">
    <property type="entry name" value="Pirin"/>
</dbReference>
<dbReference type="CDD" id="cd02247">
    <property type="entry name" value="cupin_pirin_C"/>
    <property type="match status" value="1"/>
</dbReference>
<name>A0A2N7VNF7_9BURK</name>
<sequence>MTQSRTIAETIAAVRTVEGGGFVVHRPFPTRMLMDFDPFLLLDEMGPVDYAPGEAKGAPDHPHRGFETVTYMLDGSFAHKDSAGHCGVLRAGDVQWMTAGAGVVHSEMPDPAFARDGGRVHGIQLWVNLPRRDKMIEPRYQEIPSPRIPTATTSDGKVSVKVIAGEALGVSAAIETRTPIIYQHFTLEAGATIEQAVPRNYRVFAYALSGTGRYGSEQREIGAQRMVIFSDDGDTVTLTAGADRLDVLLIGGVPLHEPIVRHGPFVMNTEEEIRQAIIDYQAGRMGEIAH</sequence>
<dbReference type="Pfam" id="PF02678">
    <property type="entry name" value="Pirin"/>
    <property type="match status" value="1"/>
</dbReference>
<dbReference type="EMBL" id="PNYB01000024">
    <property type="protein sequence ID" value="PMS18647.1"/>
    <property type="molecule type" value="Genomic_DNA"/>
</dbReference>